<gene>
    <name evidence="2" type="ORF">SAMN04487818_101552</name>
</gene>
<evidence type="ECO:0000259" key="1">
    <source>
        <dbReference type="Pfam" id="PF01872"/>
    </source>
</evidence>
<dbReference type="Gene3D" id="3.40.430.10">
    <property type="entry name" value="Dihydrofolate Reductase, subunit A"/>
    <property type="match status" value="1"/>
</dbReference>
<protein>
    <submittedName>
        <fullName evidence="2">Dihydrofolate reductase</fullName>
    </submittedName>
</protein>
<organism evidence="2 3">
    <name type="scientific">Actinokineospora terrae</name>
    <dbReference type="NCBI Taxonomy" id="155974"/>
    <lineage>
        <taxon>Bacteria</taxon>
        <taxon>Bacillati</taxon>
        <taxon>Actinomycetota</taxon>
        <taxon>Actinomycetes</taxon>
        <taxon>Pseudonocardiales</taxon>
        <taxon>Pseudonocardiaceae</taxon>
        <taxon>Actinokineospora</taxon>
    </lineage>
</organism>
<dbReference type="STRING" id="155974.SAMN04487818_101552"/>
<reference evidence="3" key="1">
    <citation type="submission" date="2016-10" db="EMBL/GenBank/DDBJ databases">
        <authorList>
            <person name="Varghese N."/>
            <person name="Submissions S."/>
        </authorList>
    </citation>
    <scope>NUCLEOTIDE SEQUENCE [LARGE SCALE GENOMIC DNA]</scope>
    <source>
        <strain evidence="3">DSM 44260</strain>
    </source>
</reference>
<evidence type="ECO:0000313" key="3">
    <source>
        <dbReference type="Proteomes" id="UP000199051"/>
    </source>
</evidence>
<evidence type="ECO:0000313" key="2">
    <source>
        <dbReference type="EMBL" id="SER09105.1"/>
    </source>
</evidence>
<dbReference type="InterPro" id="IPR050765">
    <property type="entry name" value="Riboflavin_Biosynth_HTPR"/>
</dbReference>
<dbReference type="RefSeq" id="WP_092774770.1">
    <property type="nucleotide sequence ID" value="NZ_FOGI01000001.1"/>
</dbReference>
<dbReference type="Proteomes" id="UP000199051">
    <property type="component" value="Unassembled WGS sequence"/>
</dbReference>
<proteinExistence type="predicted"/>
<dbReference type="SUPFAM" id="SSF53597">
    <property type="entry name" value="Dihydrofolate reductase-like"/>
    <property type="match status" value="1"/>
</dbReference>
<dbReference type="Pfam" id="PF01872">
    <property type="entry name" value="RibD_C"/>
    <property type="match status" value="1"/>
</dbReference>
<sequence length="198" mass="21372">MSTVFCDMTISLDGFAAGPNQRLDTPFGDGATGTLPRWMLHAAEENAVERGRITDAGAFIMGRNMFDPGRGGWDLEWTGWWGAEPPYHAPVFVLTHHERADLELEGGTTFHFVTGGITEALDRAKAAAGDRAVSIAGGATTANQFLAAGLIDELRLHVVPIVLGRGERLFTDVGQFNLTPIEVRHTALATHLRYTIGS</sequence>
<dbReference type="AlphaFoldDB" id="A0A1H9LD83"/>
<accession>A0A1H9LD83</accession>
<dbReference type="GO" id="GO:0008703">
    <property type="term" value="F:5-amino-6-(5-phosphoribosylamino)uracil reductase activity"/>
    <property type="evidence" value="ECO:0007669"/>
    <property type="project" value="InterPro"/>
</dbReference>
<dbReference type="PANTHER" id="PTHR38011">
    <property type="entry name" value="DIHYDROFOLATE REDUCTASE FAMILY PROTEIN (AFU_ORTHOLOGUE AFUA_8G06820)"/>
    <property type="match status" value="1"/>
</dbReference>
<dbReference type="PANTHER" id="PTHR38011:SF12">
    <property type="entry name" value="BIFUNCTIONAL DEAMINASE-REDUCTASE DOMAIN PROTEIN"/>
    <property type="match status" value="1"/>
</dbReference>
<dbReference type="InterPro" id="IPR002734">
    <property type="entry name" value="RibDG_C"/>
</dbReference>
<dbReference type="InterPro" id="IPR024072">
    <property type="entry name" value="DHFR-like_dom_sf"/>
</dbReference>
<keyword evidence="3" id="KW-1185">Reference proteome</keyword>
<feature type="domain" description="Bacterial bifunctional deaminase-reductase C-terminal" evidence="1">
    <location>
        <begin position="3"/>
        <end position="185"/>
    </location>
</feature>
<dbReference type="EMBL" id="FOGI01000001">
    <property type="protein sequence ID" value="SER09105.1"/>
    <property type="molecule type" value="Genomic_DNA"/>
</dbReference>
<name>A0A1H9LD83_9PSEU</name>
<dbReference type="GO" id="GO:0009231">
    <property type="term" value="P:riboflavin biosynthetic process"/>
    <property type="evidence" value="ECO:0007669"/>
    <property type="project" value="InterPro"/>
</dbReference>